<dbReference type="SMART" id="SM00382">
    <property type="entry name" value="AAA"/>
    <property type="match status" value="1"/>
</dbReference>
<dbReference type="InterPro" id="IPR003439">
    <property type="entry name" value="ABC_transporter-like_ATP-bd"/>
</dbReference>
<dbReference type="PANTHER" id="PTHR42781:SF4">
    <property type="entry name" value="SPERMIDINE_PUTRESCINE IMPORT ATP-BINDING PROTEIN POTA"/>
    <property type="match status" value="1"/>
</dbReference>
<dbReference type="InterPro" id="IPR017871">
    <property type="entry name" value="ABC_transporter-like_CS"/>
</dbReference>
<evidence type="ECO:0000259" key="8">
    <source>
        <dbReference type="PROSITE" id="PS50893"/>
    </source>
</evidence>
<dbReference type="Pfam" id="PF08402">
    <property type="entry name" value="TOBE_2"/>
    <property type="match status" value="2"/>
</dbReference>
<comment type="subunit">
    <text evidence="7">The complex is composed of two ATP-binding proteins (PotA), two transmembrane proteins (PotB and PotC) and a solute-binding protein (PotD).</text>
</comment>
<protein>
    <recommendedName>
        <fullName evidence="7">Spermidine/putrescine import ATP-binding protein PotA</fullName>
        <ecNumber evidence="7">7.6.2.11</ecNumber>
    </recommendedName>
</protein>
<dbReference type="InterPro" id="IPR003593">
    <property type="entry name" value="AAA+_ATPase"/>
</dbReference>
<evidence type="ECO:0000256" key="3">
    <source>
        <dbReference type="ARBA" id="ARBA00022741"/>
    </source>
</evidence>
<keyword evidence="6 7" id="KW-0472">Membrane</keyword>
<dbReference type="InterPro" id="IPR005893">
    <property type="entry name" value="PotA-like"/>
</dbReference>
<dbReference type="InterPro" id="IPR017879">
    <property type="entry name" value="PotA_ATP-bd"/>
</dbReference>
<dbReference type="GO" id="GO:0016887">
    <property type="term" value="F:ATP hydrolysis activity"/>
    <property type="evidence" value="ECO:0007669"/>
    <property type="project" value="InterPro"/>
</dbReference>
<dbReference type="CDD" id="cd03300">
    <property type="entry name" value="ABC_PotA_N"/>
    <property type="match status" value="1"/>
</dbReference>
<dbReference type="Gene3D" id="2.40.50.100">
    <property type="match status" value="1"/>
</dbReference>
<dbReference type="InterPro" id="IPR027417">
    <property type="entry name" value="P-loop_NTPase"/>
</dbReference>
<keyword evidence="4 7" id="KW-0067">ATP-binding</keyword>
<evidence type="ECO:0000256" key="1">
    <source>
        <dbReference type="ARBA" id="ARBA00022448"/>
    </source>
</evidence>
<evidence type="ECO:0000256" key="4">
    <source>
        <dbReference type="ARBA" id="ARBA00022840"/>
    </source>
</evidence>
<comment type="function">
    <text evidence="7">Part of the ABC transporter complex PotABCD involved in spermidine/putrescine import. Responsible for energy coupling to the transport system.</text>
</comment>
<proteinExistence type="inferred from homology"/>
<evidence type="ECO:0000256" key="2">
    <source>
        <dbReference type="ARBA" id="ARBA00022475"/>
    </source>
</evidence>
<dbReference type="PANTHER" id="PTHR42781">
    <property type="entry name" value="SPERMIDINE/PUTRESCINE IMPORT ATP-BINDING PROTEIN POTA"/>
    <property type="match status" value="1"/>
</dbReference>
<keyword evidence="2 7" id="KW-1003">Cell membrane</keyword>
<dbReference type="Proteomes" id="UP000061587">
    <property type="component" value="Chromosome"/>
</dbReference>
<dbReference type="InterPro" id="IPR050093">
    <property type="entry name" value="ABC_SmlMolc_Importer"/>
</dbReference>
<dbReference type="GO" id="GO:0005524">
    <property type="term" value="F:ATP binding"/>
    <property type="evidence" value="ECO:0007669"/>
    <property type="project" value="UniProtKB-KW"/>
</dbReference>
<feature type="domain" description="ABC transporter" evidence="8">
    <location>
        <begin position="22"/>
        <end position="252"/>
    </location>
</feature>
<dbReference type="InterPro" id="IPR008995">
    <property type="entry name" value="Mo/tungstate-bd_C_term_dom"/>
</dbReference>
<dbReference type="GO" id="GO:0015594">
    <property type="term" value="F:ABC-type putrescine transporter activity"/>
    <property type="evidence" value="ECO:0007669"/>
    <property type="project" value="InterPro"/>
</dbReference>
<dbReference type="NCBIfam" id="TIGR01187">
    <property type="entry name" value="potA"/>
    <property type="match status" value="1"/>
</dbReference>
<evidence type="ECO:0000313" key="9">
    <source>
        <dbReference type="EMBL" id="ALK85683.1"/>
    </source>
</evidence>
<keyword evidence="5 7" id="KW-1278">Translocase</keyword>
<comment type="similarity">
    <text evidence="7">Belongs to the ABC transporter superfamily. Spermidine/putrescine importer (TC 3.A.1.11.1) family.</text>
</comment>
<reference evidence="9 10" key="2">
    <citation type="journal article" date="2016" name="Genome Biol. Evol.">
        <title>Extensive mobilome-driven genome diversification in mouse gut-associated Bacteroides vulgatus mpk.</title>
        <authorList>
            <person name="Lange A."/>
            <person name="Beier S."/>
            <person name="Steimle A."/>
            <person name="Autenrieth I.B."/>
            <person name="Huson D.H."/>
            <person name="Frick J.S."/>
        </authorList>
    </citation>
    <scope>NUCLEOTIDE SEQUENCE [LARGE SCALE GENOMIC DNA]</scope>
    <source>
        <strain evidence="10">mpk</strain>
    </source>
</reference>
<keyword evidence="3 7" id="KW-0547">Nucleotide-binding</keyword>
<sequence length="476" mass="53548">MKNTVILQLNYKMSMQQSNYIIEVKGVSKFFGDKMVLDNINLYVKKGEFVTVLGPSGCGKTTLLRLIAGFQTASEGEIKIAGKEITQTPPHKRPVNTVFQKYALFPHLNVFDNIAFGLKLKKISKQTIEKKVKAALRMVGMTDYEYRDVNSLSGGQQQRVAIARAIVNEPEVLLLDEPLAALDLKMRKDMQMELKEMHKTLGITFIYVTHDQEEALTLSDTIVVMSEGKIQQIGTPVDIYNEPINSFVADFIGESNILNGTMIQDKLVRFAGVEFECVDEGFGENMPVDVVVRPEDWYIFPDSDASQISGIVTSSIFKGVHYEMVVEANGYEFIVQDYHHFAVGEQVGLLIKPFDIHIMKKERVCNTFEGELTDGTHVEFLGCTFECLPVVDIEPGTKVKVQVDFKDIILQDNEEDGTLTGDVRFILYKGDHYHLTVSSDWGEDIFVDTNDVWDNGDHVGISIFPESIKITQIVES</sequence>
<dbReference type="PROSITE" id="PS50893">
    <property type="entry name" value="ABC_TRANSPORTER_2"/>
    <property type="match status" value="1"/>
</dbReference>
<dbReference type="SUPFAM" id="SSF50331">
    <property type="entry name" value="MOP-like"/>
    <property type="match status" value="2"/>
</dbReference>
<dbReference type="Gene3D" id="3.40.50.300">
    <property type="entry name" value="P-loop containing nucleotide triphosphate hydrolases"/>
    <property type="match status" value="1"/>
</dbReference>
<reference evidence="10" key="1">
    <citation type="submission" date="2015-10" db="EMBL/GenBank/DDBJ databases">
        <title>Extensive mobilome-driven genome diversification in gut-associated Bacteroides vulgatus mpk.</title>
        <authorList>
            <person name="Beier S."/>
            <person name="Lange A."/>
            <person name="Huson D.H."/>
            <person name="Frick J.-S."/>
            <person name="Autenrieth I.B."/>
        </authorList>
    </citation>
    <scope>NUCLEOTIDE SEQUENCE [LARGE SCALE GENOMIC DNA]</scope>
    <source>
        <strain evidence="10">mpk</strain>
    </source>
</reference>
<gene>
    <name evidence="7" type="primary">potA</name>
    <name evidence="9" type="ORF">BvMPK_3108</name>
</gene>
<dbReference type="FunFam" id="3.40.50.300:FF:000133">
    <property type="entry name" value="Spermidine/putrescine import ATP-binding protein PotA"/>
    <property type="match status" value="1"/>
</dbReference>
<dbReference type="Pfam" id="PF00005">
    <property type="entry name" value="ABC_tran"/>
    <property type="match status" value="1"/>
</dbReference>
<evidence type="ECO:0000256" key="7">
    <source>
        <dbReference type="RuleBase" id="RU364083"/>
    </source>
</evidence>
<dbReference type="GO" id="GO:0043190">
    <property type="term" value="C:ATP-binding cassette (ABC) transporter complex"/>
    <property type="evidence" value="ECO:0007669"/>
    <property type="project" value="InterPro"/>
</dbReference>
<evidence type="ECO:0000256" key="6">
    <source>
        <dbReference type="ARBA" id="ARBA00023136"/>
    </source>
</evidence>
<evidence type="ECO:0000313" key="10">
    <source>
        <dbReference type="Proteomes" id="UP000061587"/>
    </source>
</evidence>
<dbReference type="EMBL" id="CP013020">
    <property type="protein sequence ID" value="ALK85683.1"/>
    <property type="molecule type" value="Genomic_DNA"/>
</dbReference>
<dbReference type="PROSITE" id="PS00211">
    <property type="entry name" value="ABC_TRANSPORTER_1"/>
    <property type="match status" value="1"/>
</dbReference>
<accession>A0A0P0LBF3</accession>
<dbReference type="InterPro" id="IPR013611">
    <property type="entry name" value="Transp-assoc_OB_typ2"/>
</dbReference>
<keyword evidence="1 7" id="KW-0813">Transport</keyword>
<name>A0A0P0LBF3_PHOVU</name>
<dbReference type="SUPFAM" id="SSF52540">
    <property type="entry name" value="P-loop containing nucleoside triphosphate hydrolases"/>
    <property type="match status" value="1"/>
</dbReference>
<evidence type="ECO:0000256" key="5">
    <source>
        <dbReference type="ARBA" id="ARBA00022967"/>
    </source>
</evidence>
<dbReference type="EC" id="7.6.2.11" evidence="7"/>
<dbReference type="AlphaFoldDB" id="A0A0P0LBF3"/>
<dbReference type="PATRIC" id="fig|821.40.peg.3728"/>
<organism evidence="9 10">
    <name type="scientific">Phocaeicola vulgatus</name>
    <name type="common">Bacteroides vulgatus</name>
    <dbReference type="NCBI Taxonomy" id="821"/>
    <lineage>
        <taxon>Bacteria</taxon>
        <taxon>Pseudomonadati</taxon>
        <taxon>Bacteroidota</taxon>
        <taxon>Bacteroidia</taxon>
        <taxon>Bacteroidales</taxon>
        <taxon>Bacteroidaceae</taxon>
        <taxon>Phocaeicola</taxon>
    </lineage>
</organism>
<comment type="catalytic activity">
    <reaction evidence="7">
        <text>ATP + H2O + polyamine-[polyamine-binding protein]Side 1 = ADP + phosphate + polyamineSide 2 + [polyamine-binding protein]Side 1.</text>
        <dbReference type="EC" id="7.6.2.11"/>
    </reaction>
</comment>